<proteinExistence type="predicted"/>
<name>A0A0C1VER9_9PROT</name>
<comment type="caution">
    <text evidence="1">The sequence shown here is derived from an EMBL/GenBank/DDBJ whole genome shotgun (WGS) entry which is preliminary data.</text>
</comment>
<dbReference type="Proteomes" id="UP000031553">
    <property type="component" value="Unassembled WGS sequence"/>
</dbReference>
<protein>
    <submittedName>
        <fullName evidence="1">Uncharacterized protein</fullName>
    </submittedName>
</protein>
<gene>
    <name evidence="1" type="ORF">GLUCOINTEAF2_0204044</name>
</gene>
<evidence type="ECO:0000313" key="1">
    <source>
        <dbReference type="EMBL" id="KPH87846.1"/>
    </source>
</evidence>
<sequence>MRTIKASVGQTGREFTKQGEGFPAPLEVVHRKGNEKHLFDRGCGVDAGPVAAQLARECLERAGFTVAVLCIDSEARAPFGTCQSRVRGQGDTIRGRYKPVQSASDEAFQCRKHFCLDRDQTFQIERFCKSAGGSTPHA</sequence>
<evidence type="ECO:0000313" key="2">
    <source>
        <dbReference type="Proteomes" id="UP000031553"/>
    </source>
</evidence>
<reference evidence="1 2" key="1">
    <citation type="submission" date="2015-07" db="EMBL/GenBank/DDBJ databases">
        <title>Draft Genome Sequence of Komagataeibacter intermedius Strain AF2, Isolated from Kombucha Tea.</title>
        <authorList>
            <person name="Santos R.A."/>
            <person name="Berretta A.A."/>
            <person name="Barud H.S."/>
            <person name="Ribeiro S.J."/>
            <person name="Gonzalez-Garcia L.N."/>
            <person name="Zucchi T.D."/>
            <person name="Goldman G.H."/>
            <person name="Riano-Pachon D.M."/>
        </authorList>
    </citation>
    <scope>NUCLEOTIDE SEQUENCE [LARGE SCALE GENOMIC DNA]</scope>
    <source>
        <strain evidence="1 2">AF2</strain>
    </source>
</reference>
<dbReference type="AlphaFoldDB" id="A0A0C1VER9"/>
<accession>A0A0C1VER9</accession>
<organism evidence="1 2">
    <name type="scientific">Komagataeibacter intermedius AF2</name>
    <dbReference type="NCBI Taxonomy" id="1458464"/>
    <lineage>
        <taxon>Bacteria</taxon>
        <taxon>Pseudomonadati</taxon>
        <taxon>Pseudomonadota</taxon>
        <taxon>Alphaproteobacteria</taxon>
        <taxon>Acetobacterales</taxon>
        <taxon>Acetobacteraceae</taxon>
        <taxon>Komagataeibacter</taxon>
    </lineage>
</organism>
<dbReference type="EMBL" id="JUFX02000094">
    <property type="protein sequence ID" value="KPH87846.1"/>
    <property type="molecule type" value="Genomic_DNA"/>
</dbReference>